<reference evidence="1" key="1">
    <citation type="submission" date="2021-10" db="EMBL/GenBank/DDBJ databases">
        <title>Melipona bicolor Genome sequencing and assembly.</title>
        <authorList>
            <person name="Araujo N.S."/>
            <person name="Arias M.C."/>
        </authorList>
    </citation>
    <scope>NUCLEOTIDE SEQUENCE</scope>
    <source>
        <strain evidence="1">USP_2M_L1-L4_2017</strain>
        <tissue evidence="1">Whole body</tissue>
    </source>
</reference>
<keyword evidence="2" id="KW-1185">Reference proteome</keyword>
<gene>
    <name evidence="1" type="ORF">K0M31_020034</name>
</gene>
<feature type="non-terminal residue" evidence="1">
    <location>
        <position position="1"/>
    </location>
</feature>
<evidence type="ECO:0000313" key="1">
    <source>
        <dbReference type="EMBL" id="KAK1128896.1"/>
    </source>
</evidence>
<evidence type="ECO:0000313" key="2">
    <source>
        <dbReference type="Proteomes" id="UP001177670"/>
    </source>
</evidence>
<accession>A0AA40G0Y9</accession>
<organism evidence="1 2">
    <name type="scientific">Melipona bicolor</name>
    <dbReference type="NCBI Taxonomy" id="60889"/>
    <lineage>
        <taxon>Eukaryota</taxon>
        <taxon>Metazoa</taxon>
        <taxon>Ecdysozoa</taxon>
        <taxon>Arthropoda</taxon>
        <taxon>Hexapoda</taxon>
        <taxon>Insecta</taxon>
        <taxon>Pterygota</taxon>
        <taxon>Neoptera</taxon>
        <taxon>Endopterygota</taxon>
        <taxon>Hymenoptera</taxon>
        <taxon>Apocrita</taxon>
        <taxon>Aculeata</taxon>
        <taxon>Apoidea</taxon>
        <taxon>Anthophila</taxon>
        <taxon>Apidae</taxon>
        <taxon>Melipona</taxon>
    </lineage>
</organism>
<name>A0AA40G0Y9_9HYME</name>
<dbReference type="EMBL" id="JAHYIQ010000009">
    <property type="protein sequence ID" value="KAK1128896.1"/>
    <property type="molecule type" value="Genomic_DNA"/>
</dbReference>
<protein>
    <submittedName>
        <fullName evidence="1">Uncharacterized protein</fullName>
    </submittedName>
</protein>
<sequence>RRISIVPIPRIDGNSDRGLSGDYCSLRKYGTPCIYLVHTNGTNKGPLVERNQGLSFDS</sequence>
<proteinExistence type="predicted"/>
<dbReference type="AlphaFoldDB" id="A0AA40G0Y9"/>
<dbReference type="Proteomes" id="UP001177670">
    <property type="component" value="Unassembled WGS sequence"/>
</dbReference>
<comment type="caution">
    <text evidence="1">The sequence shown here is derived from an EMBL/GenBank/DDBJ whole genome shotgun (WGS) entry which is preliminary data.</text>
</comment>